<dbReference type="KEGG" id="pcm:AY601_4568"/>
<protein>
    <submittedName>
        <fullName evidence="1">Uncharacterized protein</fullName>
    </submittedName>
</protein>
<reference evidence="1 2" key="1">
    <citation type="submission" date="2016-03" db="EMBL/GenBank/DDBJ databases">
        <title>Complete genome sequence of Pedobacter cryoconitis PAMC 27485.</title>
        <authorList>
            <person name="Lee J."/>
            <person name="Kim O.-S."/>
        </authorList>
    </citation>
    <scope>NUCLEOTIDE SEQUENCE [LARGE SCALE GENOMIC DNA]</scope>
    <source>
        <strain evidence="1 2">PAMC 27485</strain>
    </source>
</reference>
<accession>A0A127VJB1</accession>
<dbReference type="EMBL" id="CP014504">
    <property type="protein sequence ID" value="AMQ01405.1"/>
    <property type="molecule type" value="Genomic_DNA"/>
</dbReference>
<dbReference type="PATRIC" id="fig|188932.3.peg.4735"/>
<evidence type="ECO:0000313" key="2">
    <source>
        <dbReference type="Proteomes" id="UP000071561"/>
    </source>
</evidence>
<dbReference type="AlphaFoldDB" id="A0A127VJB1"/>
<proteinExistence type="predicted"/>
<dbReference type="RefSeq" id="WP_068405495.1">
    <property type="nucleotide sequence ID" value="NZ_CP014504.1"/>
</dbReference>
<evidence type="ECO:0000313" key="1">
    <source>
        <dbReference type="EMBL" id="AMQ01405.1"/>
    </source>
</evidence>
<dbReference type="Proteomes" id="UP000071561">
    <property type="component" value="Chromosome"/>
</dbReference>
<dbReference type="OrthoDB" id="908824at2"/>
<dbReference type="InterPro" id="IPR013783">
    <property type="entry name" value="Ig-like_fold"/>
</dbReference>
<keyword evidence="2" id="KW-1185">Reference proteome</keyword>
<dbReference type="SUPFAM" id="SSF117074">
    <property type="entry name" value="Hypothetical protein PA1324"/>
    <property type="match status" value="1"/>
</dbReference>
<gene>
    <name evidence="1" type="ORF">AY601_4568</name>
</gene>
<organism evidence="1 2">
    <name type="scientific">Pedobacter cryoconitis</name>
    <dbReference type="NCBI Taxonomy" id="188932"/>
    <lineage>
        <taxon>Bacteria</taxon>
        <taxon>Pseudomonadati</taxon>
        <taxon>Bacteroidota</taxon>
        <taxon>Sphingobacteriia</taxon>
        <taxon>Sphingobacteriales</taxon>
        <taxon>Sphingobacteriaceae</taxon>
        <taxon>Pedobacter</taxon>
    </lineage>
</organism>
<name>A0A127VJB1_9SPHI</name>
<sequence>MMHKIGYLKVFYLILCFLAGFNTSAQVKYAFTRDTLEIKGGETFSNLLKITNFEKETVTLLQDKKEKFLTKGLISLPDSLVLKAGESKLFPLKYIADRQTINNNSQLFTVHLTTLKGSVEVQKSAAFITQLTDVGGLTIGTEENEVYLGQLSNQAQVVVRCSNNGFVPITFRLLLSGIPDGLEFTGQTMNLTLQPGTQQLLPFLARNKINNRVPADFTVTIQAVDAGNHPLAVKIIRIINVTNARRLSMSGDQYTGTLSNTIALRYASLSSNSSFYQLQANGKVKTGDNGSLEYRLNADQYHQQNVNGINIYNTFVDYQAKGWGVKVGNIYENIDFSLGGRGIKASLKLKDNGVLSVYGIQNNFLLYDQINTTIPGAKILAVDYNLSTPDTKGNRRLTYVHSRDPFTGVDANQLSVKTGLNLGKGQLLDFEAGYSLEAQQKTNSSQQQGVSAGMNYALNTNTYQFAGSGYYSSPYFTGLRRGLLLTDLRLTRKFENSNSLAAHFSMQVNNPKYQYELNNLFNTGLNKNAIYIYELGFNTRAGNVFLGFGPYFMDQHLITSAVTTQFGANADWRSSAMRFSANMAYSGRIHSFSITADYGYTYVNTSKRPLAPFHSIKINTSYNLPVFGFSSYIQLNPFYISDILSSSGTNKYRLYSFGPNVHFEALQNNLTFRLGGMYNYYGFTHSNNYSVNSNIRYLLKGNWALTSDLQYTITRQKQPISLYNPIPNTVNSLDNLYFENRQLRFGVEKQFGAQGKSGSKRLLLTYYEDHNSNGQRDPGEAPVAGVLVKINGDAALTNSKGAVEFKDMKKEAYTVSVTNTRGWSLQDPTVVFLDKSKKLEIPLVKTQALNGCLKLKAEKYGDGAPVLAGIRINAVDLNGRIHKTLTDDQGNFCFYLPRNKYTVYIETTGMPFSIENEKEEVSLQGVPVGMLTFLYHDQRRKVTVSRF</sequence>
<dbReference type="Gene3D" id="2.60.40.10">
    <property type="entry name" value="Immunoglobulins"/>
    <property type="match status" value="1"/>
</dbReference>